<reference evidence="2 3" key="1">
    <citation type="journal article" date="2015" name="Genome Announc.">
        <title>Expanding the biotechnology potential of lactobacilli through comparative genomics of 213 strains and associated genera.</title>
        <authorList>
            <person name="Sun Z."/>
            <person name="Harris H.M."/>
            <person name="McCann A."/>
            <person name="Guo C."/>
            <person name="Argimon S."/>
            <person name="Zhang W."/>
            <person name="Yang X."/>
            <person name="Jeffery I.B."/>
            <person name="Cooney J.C."/>
            <person name="Kagawa T.F."/>
            <person name="Liu W."/>
            <person name="Song Y."/>
            <person name="Salvetti E."/>
            <person name="Wrobel A."/>
            <person name="Rasinkangas P."/>
            <person name="Parkhill J."/>
            <person name="Rea M.C."/>
            <person name="O'Sullivan O."/>
            <person name="Ritari J."/>
            <person name="Douillard F.P."/>
            <person name="Paul Ross R."/>
            <person name="Yang R."/>
            <person name="Briner A.E."/>
            <person name="Felis G.E."/>
            <person name="de Vos W.M."/>
            <person name="Barrangou R."/>
            <person name="Klaenhammer T.R."/>
            <person name="Caufield P.W."/>
            <person name="Cui Y."/>
            <person name="Zhang H."/>
            <person name="O'Toole P.W."/>
        </authorList>
    </citation>
    <scope>NUCLEOTIDE SEQUENCE [LARGE SCALE GENOMIC DNA]</scope>
    <source>
        <strain evidence="2 3">DSM 19519</strain>
    </source>
</reference>
<dbReference type="AlphaFoldDB" id="A0A0R1MIX3"/>
<keyword evidence="1" id="KW-0812">Transmembrane</keyword>
<evidence type="ECO:0000313" key="2">
    <source>
        <dbReference type="EMBL" id="KRL07862.1"/>
    </source>
</evidence>
<evidence type="ECO:0008006" key="4">
    <source>
        <dbReference type="Google" id="ProtNLM"/>
    </source>
</evidence>
<dbReference type="EMBL" id="AZDX01000004">
    <property type="protein sequence ID" value="KRL07862.1"/>
    <property type="molecule type" value="Genomic_DNA"/>
</dbReference>
<sequence>MDSQGYLDELRGLLRGLSKTEIEEAVSFYSEFISDAGITTRKEIETRLGTPKQLARKIMADHSVKMDDESEEKIRPAHKSSKMIWLITLVILSSPVTLGIGGGLLIALVAVILSMVILVVVLFAGLIVGMVGALYAGILLLFQSLNTGLFYMGIFLTTLGLLLILLPIIYWICRVVLQCTANFARYLYKKFGNRQESGERK</sequence>
<organism evidence="2 3">
    <name type="scientific">Liquorilactobacillus hordei DSM 19519</name>
    <dbReference type="NCBI Taxonomy" id="1423759"/>
    <lineage>
        <taxon>Bacteria</taxon>
        <taxon>Bacillati</taxon>
        <taxon>Bacillota</taxon>
        <taxon>Bacilli</taxon>
        <taxon>Lactobacillales</taxon>
        <taxon>Lactobacillaceae</taxon>
        <taxon>Liquorilactobacillus</taxon>
    </lineage>
</organism>
<name>A0A0R1MIX3_9LACO</name>
<evidence type="ECO:0000313" key="3">
    <source>
        <dbReference type="Proteomes" id="UP000051448"/>
    </source>
</evidence>
<gene>
    <name evidence="2" type="ORF">FC92_GL001433</name>
</gene>
<dbReference type="Pfam" id="PF22564">
    <property type="entry name" value="HAAS"/>
    <property type="match status" value="1"/>
</dbReference>
<dbReference type="Proteomes" id="UP000051448">
    <property type="component" value="Unassembled WGS sequence"/>
</dbReference>
<dbReference type="RefSeq" id="WP_057868941.1">
    <property type="nucleotide sequence ID" value="NZ_AZDX01000004.1"/>
</dbReference>
<dbReference type="PATRIC" id="fig|1423759.3.peg.1502"/>
<keyword evidence="1" id="KW-1133">Transmembrane helix</keyword>
<feature type="transmembrane region" description="Helical" evidence="1">
    <location>
        <begin position="83"/>
        <end position="110"/>
    </location>
</feature>
<protein>
    <recommendedName>
        <fullName evidence="4">Integral membrane protein</fullName>
    </recommendedName>
</protein>
<dbReference type="OrthoDB" id="2242293at2"/>
<accession>A0A0R1MIX3</accession>
<comment type="caution">
    <text evidence="2">The sequence shown here is derived from an EMBL/GenBank/DDBJ whole genome shotgun (WGS) entry which is preliminary data.</text>
</comment>
<keyword evidence="3" id="KW-1185">Reference proteome</keyword>
<dbReference type="GeneID" id="98310723"/>
<feature type="transmembrane region" description="Helical" evidence="1">
    <location>
        <begin position="149"/>
        <end position="172"/>
    </location>
</feature>
<proteinExistence type="predicted"/>
<dbReference type="STRING" id="1423759.FC92_GL001433"/>
<feature type="transmembrane region" description="Helical" evidence="1">
    <location>
        <begin position="116"/>
        <end position="142"/>
    </location>
</feature>
<evidence type="ECO:0000256" key="1">
    <source>
        <dbReference type="SAM" id="Phobius"/>
    </source>
</evidence>
<keyword evidence="1" id="KW-0472">Membrane</keyword>